<comment type="similarity">
    <text evidence="1">Belongs to the methyltransferase superfamily. LaeA methyltransferase family.</text>
</comment>
<keyword evidence="3" id="KW-0489">Methyltransferase</keyword>
<dbReference type="EMBL" id="JAUKUA010000004">
    <property type="protein sequence ID" value="KAK0715369.1"/>
    <property type="molecule type" value="Genomic_DNA"/>
</dbReference>
<dbReference type="Proteomes" id="UP001172102">
    <property type="component" value="Unassembled WGS sequence"/>
</dbReference>
<proteinExistence type="inferred from homology"/>
<dbReference type="InterPro" id="IPR029063">
    <property type="entry name" value="SAM-dependent_MTases_sf"/>
</dbReference>
<gene>
    <name evidence="3" type="ORF">B0H67DRAFT_665510</name>
</gene>
<dbReference type="SUPFAM" id="SSF53335">
    <property type="entry name" value="S-adenosyl-L-methionine-dependent methyltransferases"/>
    <property type="match status" value="1"/>
</dbReference>
<keyword evidence="3" id="KW-0808">Transferase</keyword>
<dbReference type="PANTHER" id="PTHR43591:SF24">
    <property type="entry name" value="2-METHOXY-6-POLYPRENYL-1,4-BENZOQUINOL METHYLASE, MITOCHONDRIAL"/>
    <property type="match status" value="1"/>
</dbReference>
<accession>A0AA40DTA2</accession>
<dbReference type="AlphaFoldDB" id="A0AA40DTA2"/>
<dbReference type="GO" id="GO:0032259">
    <property type="term" value="P:methylation"/>
    <property type="evidence" value="ECO:0007669"/>
    <property type="project" value="UniProtKB-KW"/>
</dbReference>
<dbReference type="PANTHER" id="PTHR43591">
    <property type="entry name" value="METHYLTRANSFERASE"/>
    <property type="match status" value="1"/>
</dbReference>
<name>A0AA40DTA2_9PEZI</name>
<comment type="caution">
    <text evidence="3">The sequence shown here is derived from an EMBL/GenBank/DDBJ whole genome shotgun (WGS) entry which is preliminary data.</text>
</comment>
<evidence type="ECO:0000256" key="1">
    <source>
        <dbReference type="ARBA" id="ARBA00038158"/>
    </source>
</evidence>
<keyword evidence="4" id="KW-1185">Reference proteome</keyword>
<evidence type="ECO:0000313" key="3">
    <source>
        <dbReference type="EMBL" id="KAK0715369.1"/>
    </source>
</evidence>
<protein>
    <submittedName>
        <fullName evidence="3">S-adenosyl-L-methionine-dependent methyltransferase</fullName>
    </submittedName>
</protein>
<evidence type="ECO:0000256" key="2">
    <source>
        <dbReference type="SAM" id="MobiDB-lite"/>
    </source>
</evidence>
<dbReference type="GO" id="GO:0008168">
    <property type="term" value="F:methyltransferase activity"/>
    <property type="evidence" value="ECO:0007669"/>
    <property type="project" value="UniProtKB-KW"/>
</dbReference>
<feature type="region of interest" description="Disordered" evidence="2">
    <location>
        <begin position="1"/>
        <end position="21"/>
    </location>
</feature>
<dbReference type="Pfam" id="PF13489">
    <property type="entry name" value="Methyltransf_23"/>
    <property type="match status" value="1"/>
</dbReference>
<sequence>MPETNIQLHSGRGKGTDVDSCPGLSASDNLSDLILYHRQKNGRSSHTYEDGYCAYHFLSNDGENKRLDLQHHIWYLTLDGKLGLAPPIEQAINVGCVLDLGTGTGIWATDFAEDHPEAEVLHLTYHAAATNIEICSSLPSNVTFLAANYEEEWNFPHQFDYIHSRMANSSVADWSLYIRNSFAALAPGGYLELQEFDLATSSSGSLSPSHALHKSMGLIRSAAAKFNRPIIDFSTLTTLLTEAGFEDVCVAFKGRWPSNTLWPADLKEREMGKWNYLNVGEGIEGFLLGRGVLGLGLTREEIETLAGEVRKDLADPEVHAYWPV</sequence>
<evidence type="ECO:0000313" key="4">
    <source>
        <dbReference type="Proteomes" id="UP001172102"/>
    </source>
</evidence>
<dbReference type="CDD" id="cd02440">
    <property type="entry name" value="AdoMet_MTases"/>
    <property type="match status" value="1"/>
</dbReference>
<dbReference type="Gene3D" id="3.40.50.150">
    <property type="entry name" value="Vaccinia Virus protein VP39"/>
    <property type="match status" value="1"/>
</dbReference>
<organism evidence="3 4">
    <name type="scientific">Lasiosphaeris hirsuta</name>
    <dbReference type="NCBI Taxonomy" id="260670"/>
    <lineage>
        <taxon>Eukaryota</taxon>
        <taxon>Fungi</taxon>
        <taxon>Dikarya</taxon>
        <taxon>Ascomycota</taxon>
        <taxon>Pezizomycotina</taxon>
        <taxon>Sordariomycetes</taxon>
        <taxon>Sordariomycetidae</taxon>
        <taxon>Sordariales</taxon>
        <taxon>Lasiosphaeriaceae</taxon>
        <taxon>Lasiosphaeris</taxon>
    </lineage>
</organism>
<reference evidence="3" key="1">
    <citation type="submission" date="2023-06" db="EMBL/GenBank/DDBJ databases">
        <title>Genome-scale phylogeny and comparative genomics of the fungal order Sordariales.</title>
        <authorList>
            <consortium name="Lawrence Berkeley National Laboratory"/>
            <person name="Hensen N."/>
            <person name="Bonometti L."/>
            <person name="Westerberg I."/>
            <person name="Brannstrom I.O."/>
            <person name="Guillou S."/>
            <person name="Cros-Aarteil S."/>
            <person name="Calhoun S."/>
            <person name="Haridas S."/>
            <person name="Kuo A."/>
            <person name="Mondo S."/>
            <person name="Pangilinan J."/>
            <person name="Riley R."/>
            <person name="Labutti K."/>
            <person name="Andreopoulos B."/>
            <person name="Lipzen A."/>
            <person name="Chen C."/>
            <person name="Yanf M."/>
            <person name="Daum C."/>
            <person name="Ng V."/>
            <person name="Clum A."/>
            <person name="Steindorff A."/>
            <person name="Ohm R."/>
            <person name="Martin F."/>
            <person name="Silar P."/>
            <person name="Natvig D."/>
            <person name="Lalanne C."/>
            <person name="Gautier V."/>
            <person name="Ament-Velasquez S.L."/>
            <person name="Kruys A."/>
            <person name="Hutchinson M.I."/>
            <person name="Powell A.J."/>
            <person name="Barry K."/>
            <person name="Miller A.N."/>
            <person name="Grigoriev I.V."/>
            <person name="Debuchy R."/>
            <person name="Gladieux P."/>
            <person name="Thoren M.H."/>
            <person name="Johannesson H."/>
        </authorList>
    </citation>
    <scope>NUCLEOTIDE SEQUENCE</scope>
    <source>
        <strain evidence="3">SMH4607-1</strain>
    </source>
</reference>